<proteinExistence type="predicted"/>
<dbReference type="Proteomes" id="UP000095287">
    <property type="component" value="Unplaced"/>
</dbReference>
<name>A0A1I7Y5J3_9BILA</name>
<organism evidence="2 3">
    <name type="scientific">Steinernema glaseri</name>
    <dbReference type="NCBI Taxonomy" id="37863"/>
    <lineage>
        <taxon>Eukaryota</taxon>
        <taxon>Metazoa</taxon>
        <taxon>Ecdysozoa</taxon>
        <taxon>Nematoda</taxon>
        <taxon>Chromadorea</taxon>
        <taxon>Rhabditida</taxon>
        <taxon>Tylenchina</taxon>
        <taxon>Panagrolaimomorpha</taxon>
        <taxon>Strongyloidoidea</taxon>
        <taxon>Steinernematidae</taxon>
        <taxon>Steinernema</taxon>
    </lineage>
</organism>
<reference evidence="3" key="1">
    <citation type="submission" date="2016-11" db="UniProtKB">
        <authorList>
            <consortium name="WormBaseParasite"/>
        </authorList>
    </citation>
    <scope>IDENTIFICATION</scope>
</reference>
<evidence type="ECO:0000313" key="3">
    <source>
        <dbReference type="WBParaSite" id="L893_g12710.t1"/>
    </source>
</evidence>
<dbReference type="AlphaFoldDB" id="A0A1I7Y5J3"/>
<accession>A0A1I7Y5J3</accession>
<keyword evidence="2" id="KW-1185">Reference proteome</keyword>
<evidence type="ECO:0000313" key="2">
    <source>
        <dbReference type="Proteomes" id="UP000095287"/>
    </source>
</evidence>
<sequence>MVHDAKKRNAATILLQPWCSHLREGTHPWNTRTKKAHIMLREQLDTACPLDKDHLDALPNYMGYTTCSICREHIPEVGLQKNDDRGSPAPVSPMPIQPGFLSNKKKRLKDQEA</sequence>
<evidence type="ECO:0000256" key="1">
    <source>
        <dbReference type="SAM" id="MobiDB-lite"/>
    </source>
</evidence>
<feature type="region of interest" description="Disordered" evidence="1">
    <location>
        <begin position="79"/>
        <end position="113"/>
    </location>
</feature>
<dbReference type="WBParaSite" id="L893_g12710.t1">
    <property type="protein sequence ID" value="L893_g12710.t1"/>
    <property type="gene ID" value="L893_g12710"/>
</dbReference>
<feature type="compositionally biased region" description="Basic residues" evidence="1">
    <location>
        <begin position="103"/>
        <end position="113"/>
    </location>
</feature>
<protein>
    <submittedName>
        <fullName evidence="3">Ubiquitinyl hydrolase 1</fullName>
    </submittedName>
</protein>